<organism evidence="3 4">
    <name type="scientific">Bariatricus massiliensis</name>
    <dbReference type="NCBI Taxonomy" id="1745713"/>
    <lineage>
        <taxon>Bacteria</taxon>
        <taxon>Bacillati</taxon>
        <taxon>Bacillota</taxon>
        <taxon>Clostridia</taxon>
        <taxon>Lachnospirales</taxon>
        <taxon>Lachnospiraceae</taxon>
        <taxon>Bariatricus</taxon>
    </lineage>
</organism>
<keyword evidence="1" id="KW-1133">Transmembrane helix</keyword>
<dbReference type="RefSeq" id="WP_066738379.1">
    <property type="nucleotide sequence ID" value="NZ_JAJCIQ010000021.1"/>
</dbReference>
<dbReference type="Proteomes" id="UP001299546">
    <property type="component" value="Unassembled WGS sequence"/>
</dbReference>
<dbReference type="InterPro" id="IPR026870">
    <property type="entry name" value="Zinc_ribbon_dom"/>
</dbReference>
<keyword evidence="1" id="KW-0812">Transmembrane</keyword>
<dbReference type="Pfam" id="PF13240">
    <property type="entry name" value="Zn_Ribbon_1"/>
    <property type="match status" value="1"/>
</dbReference>
<sequence>MALFKCSECGKEISDKAERCPYCGCPIKEIKKAALQDKVSTLKSNKKKVYIVGSIAIAFAVFALVLFFYFKDRPPSEEELLIGKWQGQGTNLNITVELNVYESKTLDYYIHTKQDTSDVEDKKWIIKDGFLCIAEKDSDKYRQWFKILKLTEHEFEYKVKNLDPESEWGHIRVTRISD</sequence>
<name>A0ABS8DN87_9FIRM</name>
<comment type="caution">
    <text evidence="3">The sequence shown here is derived from an EMBL/GenBank/DDBJ whole genome shotgun (WGS) entry which is preliminary data.</text>
</comment>
<proteinExistence type="predicted"/>
<evidence type="ECO:0000259" key="2">
    <source>
        <dbReference type="Pfam" id="PF13240"/>
    </source>
</evidence>
<evidence type="ECO:0000313" key="3">
    <source>
        <dbReference type="EMBL" id="MCB7389319.1"/>
    </source>
</evidence>
<protein>
    <submittedName>
        <fullName evidence="3">Zinc-ribbon domain-containing protein</fullName>
    </submittedName>
</protein>
<evidence type="ECO:0000256" key="1">
    <source>
        <dbReference type="SAM" id="Phobius"/>
    </source>
</evidence>
<gene>
    <name evidence="3" type="ORF">LIZ65_18720</name>
</gene>
<accession>A0ABS8DN87</accession>
<keyword evidence="4" id="KW-1185">Reference proteome</keyword>
<reference evidence="3 4" key="1">
    <citation type="submission" date="2021-10" db="EMBL/GenBank/DDBJ databases">
        <title>Collection of gut derived symbiotic bacterial strains cultured from healthy donors.</title>
        <authorList>
            <person name="Lin H."/>
            <person name="Littmann E."/>
            <person name="Kohout C."/>
            <person name="Pamer E.G."/>
        </authorList>
    </citation>
    <scope>NUCLEOTIDE SEQUENCE [LARGE SCALE GENOMIC DNA]</scope>
    <source>
        <strain evidence="3 4">DFI.1.165</strain>
    </source>
</reference>
<feature type="transmembrane region" description="Helical" evidence="1">
    <location>
        <begin position="49"/>
        <end position="70"/>
    </location>
</feature>
<keyword evidence="1" id="KW-0472">Membrane</keyword>
<evidence type="ECO:0000313" key="4">
    <source>
        <dbReference type="Proteomes" id="UP001299546"/>
    </source>
</evidence>
<feature type="domain" description="Zinc-ribbon" evidence="2">
    <location>
        <begin position="5"/>
        <end position="26"/>
    </location>
</feature>
<dbReference type="EMBL" id="JAJCIS010000022">
    <property type="protein sequence ID" value="MCB7389319.1"/>
    <property type="molecule type" value="Genomic_DNA"/>
</dbReference>